<dbReference type="InterPro" id="IPR025297">
    <property type="entry name" value="DUF4159"/>
</dbReference>
<accession>A0A286RDR2</accession>
<dbReference type="AlphaFoldDB" id="A0A286RDR2"/>
<dbReference type="SUPFAM" id="SSF48239">
    <property type="entry name" value="Terpenoid cyclases/Protein prenyltransferases"/>
    <property type="match status" value="1"/>
</dbReference>
<organism evidence="2 3">
    <name type="scientific">Thermogutta terrifontis</name>
    <dbReference type="NCBI Taxonomy" id="1331910"/>
    <lineage>
        <taxon>Bacteria</taxon>
        <taxon>Pseudomonadati</taxon>
        <taxon>Planctomycetota</taxon>
        <taxon>Planctomycetia</taxon>
        <taxon>Pirellulales</taxon>
        <taxon>Thermoguttaceae</taxon>
        <taxon>Thermogutta</taxon>
    </lineage>
</organism>
<dbReference type="Proteomes" id="UP000215086">
    <property type="component" value="Chromosome"/>
</dbReference>
<feature type="domain" description="DUF4159" evidence="1">
    <location>
        <begin position="378"/>
        <end position="583"/>
    </location>
</feature>
<dbReference type="Gene3D" id="1.50.10.20">
    <property type="match status" value="2"/>
</dbReference>
<dbReference type="RefSeq" id="WP_095414520.1">
    <property type="nucleotide sequence ID" value="NZ_CP018477.1"/>
</dbReference>
<dbReference type="Gene3D" id="3.40.50.12140">
    <property type="entry name" value="Domain of unknown function DUF4159"/>
    <property type="match status" value="2"/>
</dbReference>
<protein>
    <recommendedName>
        <fullName evidence="1">DUF4159 domain-containing protein</fullName>
    </recommendedName>
</protein>
<reference evidence="2 3" key="1">
    <citation type="journal article" name="Front. Microbiol.">
        <title>Sugar Metabolism of the First Thermophilic Planctomycete Thermogutta terrifontis: Comparative Genomic and Transcriptomic Approaches.</title>
        <authorList>
            <person name="Elcheninov A.G."/>
            <person name="Menzel P."/>
            <person name="Gudbergsdottir S.R."/>
            <person name="Slesarev A.I."/>
            <person name="Kadnikov V.V."/>
            <person name="Krogh A."/>
            <person name="Bonch-Osmolovskaya E.A."/>
            <person name="Peng X."/>
            <person name="Kublanov I.V."/>
        </authorList>
    </citation>
    <scope>NUCLEOTIDE SEQUENCE [LARGE SCALE GENOMIC DNA]</scope>
    <source>
        <strain evidence="2 3">R1</strain>
    </source>
</reference>
<dbReference type="InterPro" id="IPR008930">
    <property type="entry name" value="Terpenoid_cyclase/PrenylTrfase"/>
</dbReference>
<evidence type="ECO:0000313" key="3">
    <source>
        <dbReference type="Proteomes" id="UP000215086"/>
    </source>
</evidence>
<proteinExistence type="predicted"/>
<dbReference type="EMBL" id="CP018477">
    <property type="protein sequence ID" value="ASV74101.1"/>
    <property type="molecule type" value="Genomic_DNA"/>
</dbReference>
<name>A0A286RDR2_9BACT</name>
<evidence type="ECO:0000313" key="2">
    <source>
        <dbReference type="EMBL" id="ASV74101.1"/>
    </source>
</evidence>
<dbReference type="Pfam" id="PF13709">
    <property type="entry name" value="DUF4159"/>
    <property type="match status" value="2"/>
</dbReference>
<sequence>MMGNTWQTWESACPARPRRLTANANLLKLIASILGCLLLGTFCPMVEAQVPGEKLAAALEESINRAIEFLKRSQQADGSWPDPVNMPCGMTSLCTLALLSAGVPSDDPAVARALRYLLEHSPEDINKTYPIALQTMVYCRADPSRYLPQIQENVQWLAKTQIQGGADRGGWSYPGSNADNSNSQFAVLALYEAERAGARIPDAVWTAARQYWESGQNPDGSWGYRQGQPGTGSMTCAGITSLIIIYDVVRQPAAQVDDQNRINCCQPAPGGIDRIQRGLNWLARHFTVRQNPQGGNIWVFYYLYGLERVGRLSALRFIGQHDWYREGSAFLLELKATVAAGGVPTDYWVGPNMESDPLLATSFALLFLAKGRRPILLSKVRLGPEGSWNSHPNDVYNLTTYTESRWKMDLGWQIVDIAAASVEDLLQSPVLYLGGVDSPLPSDPAAQKQLAQKIRDYVDRGGFLLAEATCPQGTFDKGFRQLMAMAFPEPEYALQMLPPEHPIWRAEEAIPPQFLRPLLGIEFGCRTSVVYAPAVAGKDGRFLPSLSCLWELHRLGRGVTLAPAVAEEVKAGVNLGVNILAYATNRQLKYKYEFFERPSLVAAQDTVARDRIAVAQLLHPGGCHVAPRALNNLLEAAAQQLRLRVDLAKYEINITDPALFNFHLAFMHGRNAFRLTEDERQQLRLYLERGGMILADAVCANRAFAESFRREFGTLIPEHPLQPIPPDDPIYTTAYGGFDVRFVSRRDPQPVGPDSPAAEAMRRVPPELEGIRLDDRWAVIFSPYDLSCALERQQTVGCRGYIPEDAARLGINILLYSLQQ</sequence>
<gene>
    <name evidence="2" type="ORF">THTE_1499</name>
</gene>
<dbReference type="OrthoDB" id="220961at2"/>
<keyword evidence="3" id="KW-1185">Reference proteome</keyword>
<feature type="domain" description="DUF4159" evidence="1">
    <location>
        <begin position="619"/>
        <end position="818"/>
    </location>
</feature>
<dbReference type="CDD" id="cd00688">
    <property type="entry name" value="ISOPREN_C2_like"/>
    <property type="match status" value="1"/>
</dbReference>
<evidence type="ECO:0000259" key="1">
    <source>
        <dbReference type="Pfam" id="PF13709"/>
    </source>
</evidence>
<dbReference type="KEGG" id="ttf:THTE_1499"/>